<sequence length="227" mass="25521">MAFNYKTEFQRYRRYYQSLEPTFTKPKSRAYTTIIFSFLAVSLFGWYAIRPTIQTILFLQREIRDKTELNKKMEDKIAALIEAQAYYQEVEPLLPVVDQALPTIPDAIPLLIQLRNLASRSGTLIGAVQLPTIPLTGQEIGPAGKDAKLSSPGANKEHIYDLSISVRGSYPSIRTFLEGITQMRRIVSVDALAVIPMKADFEGSASAIPSSRVLQLALKLKTYYLVE</sequence>
<dbReference type="GO" id="GO:0043683">
    <property type="term" value="P:type IV pilus assembly"/>
    <property type="evidence" value="ECO:0007669"/>
    <property type="project" value="InterPro"/>
</dbReference>
<dbReference type="InterPro" id="IPR007445">
    <property type="entry name" value="PilO"/>
</dbReference>
<dbReference type="EMBL" id="MFJX01000049">
    <property type="protein sequence ID" value="OGG30087.1"/>
    <property type="molecule type" value="Genomic_DNA"/>
</dbReference>
<evidence type="ECO:0000256" key="2">
    <source>
        <dbReference type="SAM" id="Phobius"/>
    </source>
</evidence>
<proteinExistence type="predicted"/>
<gene>
    <name evidence="3" type="ORF">A3A63_03065</name>
</gene>
<reference evidence="3 4" key="1">
    <citation type="journal article" date="2016" name="Nat. Commun.">
        <title>Thousands of microbial genomes shed light on interconnected biogeochemical processes in an aquifer system.</title>
        <authorList>
            <person name="Anantharaman K."/>
            <person name="Brown C.T."/>
            <person name="Hug L.A."/>
            <person name="Sharon I."/>
            <person name="Castelle C.J."/>
            <person name="Probst A.J."/>
            <person name="Thomas B.C."/>
            <person name="Singh A."/>
            <person name="Wilkins M.J."/>
            <person name="Karaoz U."/>
            <person name="Brodie E.L."/>
            <person name="Williams K.H."/>
            <person name="Hubbard S.S."/>
            <person name="Banfield J.F."/>
        </authorList>
    </citation>
    <scope>NUCLEOTIDE SEQUENCE [LARGE SCALE GENOMIC DNA]</scope>
</reference>
<dbReference type="AlphaFoldDB" id="A0A1F6B0K4"/>
<dbReference type="Proteomes" id="UP000176450">
    <property type="component" value="Unassembled WGS sequence"/>
</dbReference>
<accession>A0A1F6B0K4</accession>
<protein>
    <recommendedName>
        <fullName evidence="5">Pilus assembly protein PilO</fullName>
    </recommendedName>
</protein>
<keyword evidence="1" id="KW-0175">Coiled coil</keyword>
<dbReference type="Gene3D" id="3.30.70.60">
    <property type="match status" value="1"/>
</dbReference>
<organism evidence="3 4">
    <name type="scientific">Candidatus Gottesmanbacteria bacterium RIFCSPLOWO2_01_FULL_46_9</name>
    <dbReference type="NCBI Taxonomy" id="1798394"/>
    <lineage>
        <taxon>Bacteria</taxon>
        <taxon>Candidatus Gottesmaniibacteriota</taxon>
    </lineage>
</organism>
<dbReference type="InterPro" id="IPR014717">
    <property type="entry name" value="Transl_elong_EF1B/ribsomal_bS6"/>
</dbReference>
<feature type="coiled-coil region" evidence="1">
    <location>
        <begin position="56"/>
        <end position="83"/>
    </location>
</feature>
<evidence type="ECO:0000313" key="4">
    <source>
        <dbReference type="Proteomes" id="UP000176450"/>
    </source>
</evidence>
<evidence type="ECO:0000256" key="1">
    <source>
        <dbReference type="SAM" id="Coils"/>
    </source>
</evidence>
<evidence type="ECO:0008006" key="5">
    <source>
        <dbReference type="Google" id="ProtNLM"/>
    </source>
</evidence>
<keyword evidence="2" id="KW-0472">Membrane</keyword>
<keyword evidence="2" id="KW-0812">Transmembrane</keyword>
<keyword evidence="2" id="KW-1133">Transmembrane helix</keyword>
<dbReference type="GO" id="GO:0043107">
    <property type="term" value="P:type IV pilus-dependent motility"/>
    <property type="evidence" value="ECO:0007669"/>
    <property type="project" value="InterPro"/>
</dbReference>
<dbReference type="Pfam" id="PF04350">
    <property type="entry name" value="PilO"/>
    <property type="match status" value="1"/>
</dbReference>
<name>A0A1F6B0K4_9BACT</name>
<comment type="caution">
    <text evidence="3">The sequence shown here is derived from an EMBL/GenBank/DDBJ whole genome shotgun (WGS) entry which is preliminary data.</text>
</comment>
<feature type="transmembrane region" description="Helical" evidence="2">
    <location>
        <begin position="30"/>
        <end position="49"/>
    </location>
</feature>
<evidence type="ECO:0000313" key="3">
    <source>
        <dbReference type="EMBL" id="OGG30087.1"/>
    </source>
</evidence>